<evidence type="ECO:0000256" key="6">
    <source>
        <dbReference type="SAM" id="MobiDB-lite"/>
    </source>
</evidence>
<feature type="compositionally biased region" description="Basic and acidic residues" evidence="6">
    <location>
        <begin position="171"/>
        <end position="185"/>
    </location>
</feature>
<dbReference type="Proteomes" id="UP001157974">
    <property type="component" value="Unassembled WGS sequence"/>
</dbReference>
<dbReference type="GO" id="GO:0005669">
    <property type="term" value="C:transcription factor TFIID complex"/>
    <property type="evidence" value="ECO:0007669"/>
    <property type="project" value="InterPro"/>
</dbReference>
<dbReference type="Pfam" id="PF05236">
    <property type="entry name" value="TAF4"/>
    <property type="match status" value="1"/>
</dbReference>
<evidence type="ECO:0000256" key="1">
    <source>
        <dbReference type="ARBA" id="ARBA00004123"/>
    </source>
</evidence>
<organism evidence="8 9">
    <name type="scientific">Rhodosorus marinus</name>
    <dbReference type="NCBI Taxonomy" id="101924"/>
    <lineage>
        <taxon>Eukaryota</taxon>
        <taxon>Rhodophyta</taxon>
        <taxon>Stylonematophyceae</taxon>
        <taxon>Stylonematales</taxon>
        <taxon>Stylonemataceae</taxon>
        <taxon>Rhodosorus</taxon>
    </lineage>
</organism>
<feature type="compositionally biased region" description="Low complexity" evidence="6">
    <location>
        <begin position="1"/>
        <end position="20"/>
    </location>
</feature>
<keyword evidence="5" id="KW-0539">Nucleus</keyword>
<dbReference type="AlphaFoldDB" id="A0AAV8UJ54"/>
<comment type="similarity">
    <text evidence="2">Belongs to the TAF4 family.</text>
</comment>
<feature type="compositionally biased region" description="Low complexity" evidence="6">
    <location>
        <begin position="189"/>
        <end position="206"/>
    </location>
</feature>
<dbReference type="InterPro" id="IPR009072">
    <property type="entry name" value="Histone-fold"/>
</dbReference>
<dbReference type="GO" id="GO:0046982">
    <property type="term" value="F:protein heterodimerization activity"/>
    <property type="evidence" value="ECO:0007669"/>
    <property type="project" value="InterPro"/>
</dbReference>
<keyword evidence="4" id="KW-0804">Transcription</keyword>
<dbReference type="GO" id="GO:0006352">
    <property type="term" value="P:DNA-templated transcription initiation"/>
    <property type="evidence" value="ECO:0007669"/>
    <property type="project" value="InterPro"/>
</dbReference>
<sequence>MTGGVPSSQQGGASSGQPTQKAKNQGAQVVEKFYKYIYRQLELLKNEPDLKEKLGLFEAEKNGYLARADAGELSTTIVSDITKKAVEVCPQASGRNFREELKTLHRKKTAKAQQQGKAAGQTAKPPPQKRAAPAAPQKGAEPVAKKAKVEGAGPKTAVKGGASGKRGATSAKKEATPSLHADSKAKTGAQDQQQPNQAPPAKATTPSSKAGISPGKPGTTQKPGARPPLPGNQKAAEAPKRQEQRKQASARKDVLDVVSSAADVVKAAGIDVDGEEELLGLDGLDEEENIDNTIQETELLTRSVLQSKLKSIASRYSLGSVNRDCIEFLSLAVRTRLSNFMDSYIKVKRHQKQGVGLGWTEEQIVPVGKPVRDELKKRRIAGPKGDDGHTSTRGTELRNCLFVVDHSEKDSTLVAQSVRWFARLYEVDQIAD</sequence>
<keyword evidence="9" id="KW-1185">Reference proteome</keyword>
<feature type="region of interest" description="Disordered" evidence="6">
    <location>
        <begin position="101"/>
        <end position="254"/>
    </location>
</feature>
<proteinExistence type="inferred from homology"/>
<evidence type="ECO:0000313" key="8">
    <source>
        <dbReference type="EMBL" id="KAJ8902541.1"/>
    </source>
</evidence>
<evidence type="ECO:0000259" key="7">
    <source>
        <dbReference type="Pfam" id="PF05236"/>
    </source>
</evidence>
<accession>A0AAV8UJ54</accession>
<evidence type="ECO:0000256" key="4">
    <source>
        <dbReference type="ARBA" id="ARBA00023163"/>
    </source>
</evidence>
<evidence type="ECO:0000256" key="3">
    <source>
        <dbReference type="ARBA" id="ARBA00023015"/>
    </source>
</evidence>
<keyword evidence="3" id="KW-0805">Transcription regulation</keyword>
<dbReference type="EMBL" id="JAMWBK010000009">
    <property type="protein sequence ID" value="KAJ8902541.1"/>
    <property type="molecule type" value="Genomic_DNA"/>
</dbReference>
<protein>
    <recommendedName>
        <fullName evidence="7">Transcription initiation factor TFIID component TAF4 C-terminal domain-containing protein</fullName>
    </recommendedName>
</protein>
<comment type="subcellular location">
    <subcellularLocation>
        <location evidence="1">Nucleus</location>
    </subcellularLocation>
</comment>
<reference evidence="8 9" key="1">
    <citation type="journal article" date="2023" name="Nat. Commun.">
        <title>Origin of minicircular mitochondrial genomes in red algae.</title>
        <authorList>
            <person name="Lee Y."/>
            <person name="Cho C.H."/>
            <person name="Lee Y.M."/>
            <person name="Park S.I."/>
            <person name="Yang J.H."/>
            <person name="West J.A."/>
            <person name="Bhattacharya D."/>
            <person name="Yoon H.S."/>
        </authorList>
    </citation>
    <scope>NUCLEOTIDE SEQUENCE [LARGE SCALE GENOMIC DNA]</scope>
    <source>
        <strain evidence="8 9">CCMP1338</strain>
        <tissue evidence="8">Whole cell</tissue>
    </source>
</reference>
<evidence type="ECO:0000256" key="2">
    <source>
        <dbReference type="ARBA" id="ARBA00006178"/>
    </source>
</evidence>
<dbReference type="Gene3D" id="1.10.20.10">
    <property type="entry name" value="Histone, subunit A"/>
    <property type="match status" value="1"/>
</dbReference>
<feature type="domain" description="Transcription initiation factor TFIID component TAF4 C-terminal" evidence="7">
    <location>
        <begin position="263"/>
        <end position="355"/>
    </location>
</feature>
<feature type="region of interest" description="Disordered" evidence="6">
    <location>
        <begin position="1"/>
        <end position="25"/>
    </location>
</feature>
<feature type="compositionally biased region" description="Low complexity" evidence="6">
    <location>
        <begin position="111"/>
        <end position="142"/>
    </location>
</feature>
<evidence type="ECO:0000313" key="9">
    <source>
        <dbReference type="Proteomes" id="UP001157974"/>
    </source>
</evidence>
<gene>
    <name evidence="8" type="ORF">NDN08_006944</name>
</gene>
<evidence type="ECO:0000256" key="5">
    <source>
        <dbReference type="ARBA" id="ARBA00023242"/>
    </source>
</evidence>
<feature type="compositionally biased region" description="Basic and acidic residues" evidence="6">
    <location>
        <begin position="237"/>
        <end position="254"/>
    </location>
</feature>
<dbReference type="InterPro" id="IPR007900">
    <property type="entry name" value="TAF4_C"/>
</dbReference>
<name>A0AAV8UJ54_9RHOD</name>
<comment type="caution">
    <text evidence="8">The sequence shown here is derived from an EMBL/GenBank/DDBJ whole genome shotgun (WGS) entry which is preliminary data.</text>
</comment>